<dbReference type="EMBL" id="PDEM01000009">
    <property type="protein sequence ID" value="PHZ85805.1"/>
    <property type="molecule type" value="Genomic_DNA"/>
</dbReference>
<comment type="caution">
    <text evidence="8">The sequence shown here is derived from an EMBL/GenBank/DDBJ whole genome shotgun (WGS) entry which is preliminary data.</text>
</comment>
<evidence type="ECO:0000256" key="7">
    <source>
        <dbReference type="RuleBase" id="RU000382"/>
    </source>
</evidence>
<evidence type="ECO:0000256" key="6">
    <source>
        <dbReference type="PIRSR" id="PIRSR602129-50"/>
    </source>
</evidence>
<dbReference type="Gene3D" id="3.40.640.10">
    <property type="entry name" value="Type I PLP-dependent aspartate aminotransferase-like (Major domain)"/>
    <property type="match status" value="1"/>
</dbReference>
<evidence type="ECO:0000313" key="9">
    <source>
        <dbReference type="Proteomes" id="UP000229730"/>
    </source>
</evidence>
<organism evidence="8 9">
    <name type="scientific">Paremcibacter congregatus</name>
    <dbReference type="NCBI Taxonomy" id="2043170"/>
    <lineage>
        <taxon>Bacteria</taxon>
        <taxon>Pseudomonadati</taxon>
        <taxon>Pseudomonadota</taxon>
        <taxon>Alphaproteobacteria</taxon>
        <taxon>Emcibacterales</taxon>
        <taxon>Emcibacteraceae</taxon>
        <taxon>Paremcibacter</taxon>
    </lineage>
</organism>
<evidence type="ECO:0000256" key="2">
    <source>
        <dbReference type="ARBA" id="ARBA00009533"/>
    </source>
</evidence>
<evidence type="ECO:0000313" key="8">
    <source>
        <dbReference type="EMBL" id="PHZ85805.1"/>
    </source>
</evidence>
<dbReference type="InterPro" id="IPR002129">
    <property type="entry name" value="PyrdxlP-dep_de-COase"/>
</dbReference>
<dbReference type="GO" id="GO:0016831">
    <property type="term" value="F:carboxy-lyase activity"/>
    <property type="evidence" value="ECO:0007669"/>
    <property type="project" value="UniProtKB-KW"/>
</dbReference>
<evidence type="ECO:0000256" key="1">
    <source>
        <dbReference type="ARBA" id="ARBA00001933"/>
    </source>
</evidence>
<evidence type="ECO:0000256" key="3">
    <source>
        <dbReference type="ARBA" id="ARBA00022793"/>
    </source>
</evidence>
<keyword evidence="8" id="KW-0808">Transferase</keyword>
<dbReference type="GO" id="GO:0019752">
    <property type="term" value="P:carboxylic acid metabolic process"/>
    <property type="evidence" value="ECO:0007669"/>
    <property type="project" value="InterPro"/>
</dbReference>
<protein>
    <submittedName>
        <fullName evidence="8">Aspartate aminotransferase family protein</fullName>
    </submittedName>
</protein>
<dbReference type="PANTHER" id="PTHR11999:SF70">
    <property type="entry name" value="MIP05841P"/>
    <property type="match status" value="1"/>
</dbReference>
<gene>
    <name evidence="8" type="ORF">CRD36_03755</name>
</gene>
<reference evidence="8 9" key="1">
    <citation type="submission" date="2017-10" db="EMBL/GenBank/DDBJ databases">
        <title>Frigbacter circumglobatus gen. nov. sp. nov., isolated from sediment cultured in situ.</title>
        <authorList>
            <person name="Zhao Z."/>
        </authorList>
    </citation>
    <scope>NUCLEOTIDE SEQUENCE [LARGE SCALE GENOMIC DNA]</scope>
    <source>
        <strain evidence="8 9">ZYL</strain>
    </source>
</reference>
<dbReference type="InterPro" id="IPR015421">
    <property type="entry name" value="PyrdxlP-dep_Trfase_major"/>
</dbReference>
<keyword evidence="3" id="KW-0210">Decarboxylase</keyword>
<dbReference type="InterPro" id="IPR021115">
    <property type="entry name" value="Pyridoxal-P_BS"/>
</dbReference>
<sequence>MDLRNFRETAHHFVDWMADYMEHIEQRPVKPKTRPGEILAQLPEKAPEKPEAMDHIFQDFQDIIMPGMTHWQHPNFMAYFPANASPPSILAEMLTSTVAAQCMSWQTSPAATELEERVMDWLRDMIGLPQNFHGVIQDTASTSMFVAFLTARERVNNFRTNHTGLADAGRHCCYASAEVHSSTDKGIRMAGLGSDNLRKIPVDENFALIPAELEKAILADLEAGHTPTCVVATLGSTSLSSIDPLAEIGKICKKYNVWLHVDAAWAGSALVLPEFRWMITGIENADSFVFNPHKWLLAQFDCSAFFVRDKGALIRTFEILPEYLKTREGDQVNNYRDWGPQLGRRFRALKLWFVIRSYGIEGLQDHIRRHIAMTQALAAQVAAEPDFELLAPNPLALFCFRYHPEGYPEQQLDALNETLFEAINDTGKLYLTQTRIMDAYAIRLVSGAEATQPRHLEQAWVLIKQIARQLPLD</sequence>
<dbReference type="InterPro" id="IPR010977">
    <property type="entry name" value="Aromatic_deC"/>
</dbReference>
<name>A0A2G4YTZ5_9PROT</name>
<dbReference type="OrthoDB" id="9803665at2"/>
<proteinExistence type="inferred from homology"/>
<dbReference type="AlphaFoldDB" id="A0A2G4YTZ5"/>
<evidence type="ECO:0000256" key="4">
    <source>
        <dbReference type="ARBA" id="ARBA00022898"/>
    </source>
</evidence>
<dbReference type="InterPro" id="IPR015422">
    <property type="entry name" value="PyrdxlP-dep_Trfase_small"/>
</dbReference>
<dbReference type="Gene3D" id="3.90.1150.10">
    <property type="entry name" value="Aspartate Aminotransferase, domain 1"/>
    <property type="match status" value="1"/>
</dbReference>
<comment type="cofactor">
    <cofactor evidence="1 6 7">
        <name>pyridoxal 5'-phosphate</name>
        <dbReference type="ChEBI" id="CHEBI:597326"/>
    </cofactor>
</comment>
<dbReference type="GO" id="GO:0008483">
    <property type="term" value="F:transaminase activity"/>
    <property type="evidence" value="ECO:0007669"/>
    <property type="project" value="UniProtKB-KW"/>
</dbReference>
<dbReference type="CDD" id="cd06450">
    <property type="entry name" value="DOPA_deC_like"/>
    <property type="match status" value="1"/>
</dbReference>
<dbReference type="PANTHER" id="PTHR11999">
    <property type="entry name" value="GROUP II PYRIDOXAL-5-PHOSPHATE DECARBOXYLASE"/>
    <property type="match status" value="1"/>
</dbReference>
<keyword evidence="4 6" id="KW-0663">Pyridoxal phosphate</keyword>
<dbReference type="RefSeq" id="WP_099471390.1">
    <property type="nucleotide sequence ID" value="NZ_CP041025.1"/>
</dbReference>
<dbReference type="GO" id="GO:0030170">
    <property type="term" value="F:pyridoxal phosphate binding"/>
    <property type="evidence" value="ECO:0007669"/>
    <property type="project" value="InterPro"/>
</dbReference>
<comment type="similarity">
    <text evidence="2 7">Belongs to the group II decarboxylase family.</text>
</comment>
<dbReference type="GO" id="GO:0005737">
    <property type="term" value="C:cytoplasm"/>
    <property type="evidence" value="ECO:0007669"/>
    <property type="project" value="TreeGrafter"/>
</dbReference>
<dbReference type="GO" id="GO:0006520">
    <property type="term" value="P:amino acid metabolic process"/>
    <property type="evidence" value="ECO:0007669"/>
    <property type="project" value="InterPro"/>
</dbReference>
<dbReference type="InParanoid" id="A0A2G4YTZ5"/>
<keyword evidence="5 7" id="KW-0456">Lyase</keyword>
<evidence type="ECO:0000256" key="5">
    <source>
        <dbReference type="ARBA" id="ARBA00023239"/>
    </source>
</evidence>
<feature type="modified residue" description="N6-(pyridoxal phosphate)lysine" evidence="6">
    <location>
        <position position="294"/>
    </location>
</feature>
<accession>A0A2G4YTZ5</accession>
<keyword evidence="8" id="KW-0032">Aminotransferase</keyword>
<dbReference type="PROSITE" id="PS00392">
    <property type="entry name" value="DDC_GAD_HDC_YDC"/>
    <property type="match status" value="1"/>
</dbReference>
<keyword evidence="9" id="KW-1185">Reference proteome</keyword>
<dbReference type="SUPFAM" id="SSF53383">
    <property type="entry name" value="PLP-dependent transferases"/>
    <property type="match status" value="1"/>
</dbReference>
<dbReference type="InterPro" id="IPR015424">
    <property type="entry name" value="PyrdxlP-dep_Trfase"/>
</dbReference>
<dbReference type="PRINTS" id="PR00800">
    <property type="entry name" value="YHDCRBOXLASE"/>
</dbReference>
<dbReference type="Proteomes" id="UP000229730">
    <property type="component" value="Unassembled WGS sequence"/>
</dbReference>
<dbReference type="Gene3D" id="1.20.1340.10">
    <property type="entry name" value="dopa decarboxylase, N-terminal domain"/>
    <property type="match status" value="1"/>
</dbReference>
<dbReference type="Pfam" id="PF00282">
    <property type="entry name" value="Pyridoxal_deC"/>
    <property type="match status" value="1"/>
</dbReference>